<comment type="subcellular location">
    <subcellularLocation>
        <location evidence="1">Membrane</location>
        <topology evidence="1">Multi-pass membrane protein</topology>
    </subcellularLocation>
</comment>
<keyword evidence="3 12" id="KW-0812">Transmembrane</keyword>
<comment type="similarity">
    <text evidence="2">Belongs to the G-protein coupled receptor 3 family. GABA-B receptor subfamily.</text>
</comment>
<evidence type="ECO:0000256" key="9">
    <source>
        <dbReference type="ARBA" id="ARBA00023224"/>
    </source>
</evidence>
<keyword evidence="8" id="KW-0325">Glycoprotein</keyword>
<reference evidence="14" key="1">
    <citation type="thesis" date="2020" institute="ProQuest LLC" country="789 East Eisenhower Parkway, Ann Arbor, MI, USA">
        <title>Comparative Genomics and Chromosome Evolution.</title>
        <authorList>
            <person name="Mudd A.B."/>
        </authorList>
    </citation>
    <scope>NUCLEOTIDE SEQUENCE</scope>
    <source>
        <strain evidence="14">Female2</strain>
        <tissue evidence="14">Blood</tissue>
    </source>
</reference>
<feature type="transmembrane region" description="Helical" evidence="12">
    <location>
        <begin position="80"/>
        <end position="102"/>
    </location>
</feature>
<evidence type="ECO:0000259" key="13">
    <source>
        <dbReference type="PROSITE" id="PS50259"/>
    </source>
</evidence>
<gene>
    <name evidence="14" type="ORF">GDO86_020114</name>
</gene>
<protein>
    <recommendedName>
        <fullName evidence="13">G-protein coupled receptors family 3 profile domain-containing protein</fullName>
    </recommendedName>
</protein>
<evidence type="ECO:0000256" key="7">
    <source>
        <dbReference type="ARBA" id="ARBA00023170"/>
    </source>
</evidence>
<evidence type="ECO:0000256" key="3">
    <source>
        <dbReference type="ARBA" id="ARBA00022692"/>
    </source>
</evidence>
<evidence type="ECO:0000256" key="11">
    <source>
        <dbReference type="SAM" id="MobiDB-lite"/>
    </source>
</evidence>
<keyword evidence="6 12" id="KW-0472">Membrane</keyword>
<sequence length="539" mass="59663">MSSPNLNLVTLIGSALNYISAFLFVVQEPSVSMETIFQVRISLLYLGVTLVFGPLLGKSWRLHRVFTHRVPDKRVIIKDVTLLCMLGVLLFADTLLLLTWVLSDPVLCVRRATASIRVTVRGTVSAVNTTHFCSSLYGEIWTGLLLGFKSILLIYGSYLAGLTNNISSPPVNQSLAIMIGNGLVIVGSGAAILVSRYFPTWPSLVYGVTSGSILVCTTSINCLIFIPQLLQSRQFEEEQSQSTQMAKYFSSPSKSFRSMYSEDQIYQLLGENTSMRKLLTEKNAIIESLQEQVSNAKDKLIKLLNSDCSFETIELGSLSALATPAVTIENHRTPEGQQIMGGTTRDPAPPATTEHVDCDAVCMEVQQGLNTGDICHVEGEMNTRELRDGSQGLNAPNGNSTSKQDHVTPQDSRNVDSRNSCDGSSKVHYQGPEDPADRTPETWEHLSRKVNYVSSEKLQEILKELTIESSCVHQSPVKQRRASHSVHRDPTLASSEGFRKVCISISPYMMRRRRGPCYRQRNLQSAGQLRRVLPLQTKC</sequence>
<dbReference type="OrthoDB" id="411630at2759"/>
<feature type="transmembrane region" description="Helical" evidence="12">
    <location>
        <begin position="175"/>
        <end position="198"/>
    </location>
</feature>
<feature type="region of interest" description="Disordered" evidence="11">
    <location>
        <begin position="387"/>
        <end position="441"/>
    </location>
</feature>
<evidence type="ECO:0000256" key="8">
    <source>
        <dbReference type="ARBA" id="ARBA00023180"/>
    </source>
</evidence>
<feature type="transmembrane region" description="Helical" evidence="12">
    <location>
        <begin position="7"/>
        <end position="27"/>
    </location>
</feature>
<dbReference type="GO" id="GO:0004965">
    <property type="term" value="F:G protein-coupled GABA receptor activity"/>
    <property type="evidence" value="ECO:0007669"/>
    <property type="project" value="InterPro"/>
</dbReference>
<name>A0A8T2IFU3_9PIPI</name>
<accession>A0A8T2IFU3</accession>
<feature type="transmembrane region" description="Helical" evidence="12">
    <location>
        <begin position="204"/>
        <end position="226"/>
    </location>
</feature>
<feature type="compositionally biased region" description="Basic and acidic residues" evidence="11">
    <location>
        <begin position="403"/>
        <end position="416"/>
    </location>
</feature>
<feature type="compositionally biased region" description="Polar residues" evidence="11">
    <location>
        <begin position="391"/>
        <end position="402"/>
    </location>
</feature>
<dbReference type="Pfam" id="PF00003">
    <property type="entry name" value="7tm_3"/>
    <property type="match status" value="1"/>
</dbReference>
<evidence type="ECO:0000256" key="10">
    <source>
        <dbReference type="SAM" id="Coils"/>
    </source>
</evidence>
<dbReference type="PRINTS" id="PR01176">
    <property type="entry name" value="GABABRECEPTR"/>
</dbReference>
<evidence type="ECO:0000256" key="2">
    <source>
        <dbReference type="ARBA" id="ARBA00008991"/>
    </source>
</evidence>
<evidence type="ECO:0000256" key="5">
    <source>
        <dbReference type="ARBA" id="ARBA00023040"/>
    </source>
</evidence>
<dbReference type="GO" id="GO:0038039">
    <property type="term" value="C:G protein-coupled receptor heterodimeric complex"/>
    <property type="evidence" value="ECO:0007669"/>
    <property type="project" value="TreeGrafter"/>
</dbReference>
<evidence type="ECO:0000256" key="4">
    <source>
        <dbReference type="ARBA" id="ARBA00022989"/>
    </source>
</evidence>
<dbReference type="InterPro" id="IPR002455">
    <property type="entry name" value="GPCR3_GABA-B"/>
</dbReference>
<dbReference type="PROSITE" id="PS50259">
    <property type="entry name" value="G_PROTEIN_RECEP_F3_4"/>
    <property type="match status" value="1"/>
</dbReference>
<feature type="transmembrane region" description="Helical" evidence="12">
    <location>
        <begin position="39"/>
        <end position="60"/>
    </location>
</feature>
<keyword evidence="10" id="KW-0175">Coiled coil</keyword>
<feature type="domain" description="G-protein coupled receptors family 3 profile" evidence="13">
    <location>
        <begin position="1"/>
        <end position="229"/>
    </location>
</feature>
<keyword evidence="5" id="KW-0297">G-protein coupled receptor</keyword>
<evidence type="ECO:0000256" key="12">
    <source>
        <dbReference type="SAM" id="Phobius"/>
    </source>
</evidence>
<feature type="transmembrane region" description="Helical" evidence="12">
    <location>
        <begin position="140"/>
        <end position="163"/>
    </location>
</feature>
<comment type="caution">
    <text evidence="14">The sequence shown here is derived from an EMBL/GenBank/DDBJ whole genome shotgun (WGS) entry which is preliminary data.</text>
</comment>
<evidence type="ECO:0000256" key="6">
    <source>
        <dbReference type="ARBA" id="ARBA00023136"/>
    </source>
</evidence>
<feature type="non-terminal residue" evidence="14">
    <location>
        <position position="1"/>
    </location>
</feature>
<organism evidence="14 15">
    <name type="scientific">Hymenochirus boettgeri</name>
    <name type="common">Congo dwarf clawed frog</name>
    <dbReference type="NCBI Taxonomy" id="247094"/>
    <lineage>
        <taxon>Eukaryota</taxon>
        <taxon>Metazoa</taxon>
        <taxon>Chordata</taxon>
        <taxon>Craniata</taxon>
        <taxon>Vertebrata</taxon>
        <taxon>Euteleostomi</taxon>
        <taxon>Amphibia</taxon>
        <taxon>Batrachia</taxon>
        <taxon>Anura</taxon>
        <taxon>Pipoidea</taxon>
        <taxon>Pipidae</taxon>
        <taxon>Pipinae</taxon>
        <taxon>Hymenochirus</taxon>
    </lineage>
</organism>
<dbReference type="AlphaFoldDB" id="A0A8T2IFU3"/>
<evidence type="ECO:0000256" key="1">
    <source>
        <dbReference type="ARBA" id="ARBA00004141"/>
    </source>
</evidence>
<proteinExistence type="inferred from homology"/>
<dbReference type="InterPro" id="IPR017978">
    <property type="entry name" value="GPCR_3_C"/>
</dbReference>
<dbReference type="GO" id="GO:0007214">
    <property type="term" value="P:gamma-aminobutyric acid signaling pathway"/>
    <property type="evidence" value="ECO:0007669"/>
    <property type="project" value="TreeGrafter"/>
</dbReference>
<dbReference type="PANTHER" id="PTHR10519:SF20">
    <property type="entry name" value="G-PROTEIN COUPLED RECEPTOR 156-RELATED"/>
    <property type="match status" value="1"/>
</dbReference>
<keyword evidence="9" id="KW-0807">Transducer</keyword>
<dbReference type="Proteomes" id="UP000812440">
    <property type="component" value="Unassembled WGS sequence"/>
</dbReference>
<dbReference type="PANTHER" id="PTHR10519">
    <property type="entry name" value="GABA-B RECEPTOR"/>
    <property type="match status" value="1"/>
</dbReference>
<dbReference type="EMBL" id="JAACNH010000693">
    <property type="protein sequence ID" value="KAG8430703.1"/>
    <property type="molecule type" value="Genomic_DNA"/>
</dbReference>
<keyword evidence="7" id="KW-0675">Receptor</keyword>
<feature type="coiled-coil region" evidence="10">
    <location>
        <begin position="279"/>
        <end position="306"/>
    </location>
</feature>
<keyword evidence="4 12" id="KW-1133">Transmembrane helix</keyword>
<evidence type="ECO:0000313" key="15">
    <source>
        <dbReference type="Proteomes" id="UP000812440"/>
    </source>
</evidence>
<evidence type="ECO:0000313" key="14">
    <source>
        <dbReference type="EMBL" id="KAG8430703.1"/>
    </source>
</evidence>
<keyword evidence="15" id="KW-1185">Reference proteome</keyword>